<feature type="domain" description="Rad50/SbcC-type AAA" evidence="2">
    <location>
        <begin position="7"/>
        <end position="88"/>
    </location>
</feature>
<comment type="caution">
    <text evidence="3">The sequence shown here is derived from an EMBL/GenBank/DDBJ whole genome shotgun (WGS) entry which is preliminary data.</text>
</comment>
<dbReference type="PANTHER" id="PTHR41259">
    <property type="entry name" value="DOUBLE-STRAND BREAK REPAIR RAD50 ATPASE, PUTATIVE-RELATED"/>
    <property type="match status" value="1"/>
</dbReference>
<dbReference type="PANTHER" id="PTHR41259:SF1">
    <property type="entry name" value="DOUBLE-STRAND BREAK REPAIR RAD50 ATPASE, PUTATIVE-RELATED"/>
    <property type="match status" value="1"/>
</dbReference>
<keyword evidence="4" id="KW-1185">Reference proteome</keyword>
<dbReference type="RefSeq" id="WP_162310372.1">
    <property type="nucleotide sequence ID" value="NZ_JACHGU010000005.1"/>
</dbReference>
<evidence type="ECO:0000313" key="3">
    <source>
        <dbReference type="EMBL" id="KAF1687354.1"/>
    </source>
</evidence>
<dbReference type="SUPFAM" id="SSF52540">
    <property type="entry name" value="P-loop containing nucleoside triphosphate hydrolases"/>
    <property type="match status" value="1"/>
</dbReference>
<dbReference type="AlphaFoldDB" id="A0A7V8GP41"/>
<proteinExistence type="predicted"/>
<feature type="coiled-coil region" evidence="1">
    <location>
        <begin position="205"/>
        <end position="232"/>
    </location>
</feature>
<name>A0A7V8GP41_9GAMM</name>
<dbReference type="GO" id="GO:0006302">
    <property type="term" value="P:double-strand break repair"/>
    <property type="evidence" value="ECO:0007669"/>
    <property type="project" value="InterPro"/>
</dbReference>
<dbReference type="Pfam" id="PF13476">
    <property type="entry name" value="AAA_23"/>
    <property type="match status" value="1"/>
</dbReference>
<dbReference type="Proteomes" id="UP000462066">
    <property type="component" value="Unassembled WGS sequence"/>
</dbReference>
<organism evidence="3 4">
    <name type="scientific">Pseudoxanthomonas broegbernensis</name>
    <dbReference type="NCBI Taxonomy" id="83619"/>
    <lineage>
        <taxon>Bacteria</taxon>
        <taxon>Pseudomonadati</taxon>
        <taxon>Pseudomonadota</taxon>
        <taxon>Gammaproteobacteria</taxon>
        <taxon>Lysobacterales</taxon>
        <taxon>Lysobacteraceae</taxon>
        <taxon>Pseudoxanthomonas</taxon>
    </lineage>
</organism>
<protein>
    <recommendedName>
        <fullName evidence="2">Rad50/SbcC-type AAA domain-containing protein</fullName>
    </recommendedName>
</protein>
<dbReference type="InterPro" id="IPR038729">
    <property type="entry name" value="Rad50/SbcC_AAA"/>
</dbReference>
<evidence type="ECO:0000256" key="1">
    <source>
        <dbReference type="SAM" id="Coils"/>
    </source>
</evidence>
<gene>
    <name evidence="3" type="ORF">B1992_05100</name>
</gene>
<dbReference type="EMBL" id="MWIP01000003">
    <property type="protein sequence ID" value="KAF1687354.1"/>
    <property type="molecule type" value="Genomic_DNA"/>
</dbReference>
<reference evidence="3 4" key="1">
    <citation type="submission" date="2017-10" db="EMBL/GenBank/DDBJ databases">
        <title>Whole genome sequencing of Pseudoxanthomonas broegbernensis DSM 12573(T).</title>
        <authorList>
            <person name="Kumar S."/>
            <person name="Bansal K."/>
            <person name="Kaur A."/>
            <person name="Patil P."/>
            <person name="Sharma S."/>
            <person name="Patil P.B."/>
        </authorList>
    </citation>
    <scope>NUCLEOTIDE SEQUENCE [LARGE SCALE GENOMIC DNA]</scope>
    <source>
        <strain evidence="3 4">DSM 12573</strain>
    </source>
</reference>
<dbReference type="InterPro" id="IPR027417">
    <property type="entry name" value="P-loop_NTPase"/>
</dbReference>
<evidence type="ECO:0000313" key="4">
    <source>
        <dbReference type="Proteomes" id="UP000462066"/>
    </source>
</evidence>
<dbReference type="Gene3D" id="3.40.50.300">
    <property type="entry name" value="P-loop containing nucleotide triphosphate hydrolases"/>
    <property type="match status" value="2"/>
</dbReference>
<feature type="coiled-coil region" evidence="1">
    <location>
        <begin position="708"/>
        <end position="745"/>
    </location>
</feature>
<evidence type="ECO:0000259" key="2">
    <source>
        <dbReference type="Pfam" id="PF13476"/>
    </source>
</evidence>
<keyword evidence="1" id="KW-0175">Coiled coil</keyword>
<sequence>MSLVIRRIAVENFRKFRAPVMIEGLTDGLNVVIEPNETGKSTLLEALRAAFFVRFNTRNQLAQSFAPHGDAVGPEVEVAFEVDGAPWSVTKHFLRSASVEVSGPQGRAQGEEAEARLNALLGSVRDTSRGGDVATYGALGLLWVAQTEALSVTAPGQIVRDSVTSTLEAEVGSIMGGAAYRRVRDRVEAQYELYWTPTGQKRGRQTDARERLEAAETTAREAADRLVTLERSFSDVEAARARLKIIQREMADNTDAQTRSDLVASLDIARAAAQILTTRRAEQEAINGKVKALADLRQRHDDATQARTKADAALTQASERRLGVADTLSAAKQKVVDARTGLDAARTDRQAARTALVEGEERIRQSRRGVAVQAARRRHADLLKLEEQYSTAKALSDMAIAPKVLTSLEDHDRAVAEALAVVNAGATRIALSGSADGITIDGEPMVLGARTLDREVQIRFGAAELQITPPASAASAAEVLASALRKRKTALDDLGVVDLAAARARNEIARDAAADLRALEARIEAATPADDVLQLAAGSAALKLFVAELGEERAAGEEELLDIAALTKAMETADSAAARAEGAQDSAIEALRRAEQEEAPLATAEARAASDVANAVSALEAIERRVEWATLTQDLAKAREQAAEASVKVEDALRDASAHDVATITRKIELIDARVRTAGETLTRLETDIARLEGTIESEGGLGLADRTAAASEEVEAARLALQRITDEAETLKVLRSTLDAARNETSAKFVGPVAARAKRHIERLLPQCELTFSEDLGLESVIRGGVDESCASLSRGTQEQLAVLTRIAFADMLLEQGKPVSLILDDPLVYSDDARLDTMIEILSEAATRMQVVLLTCRDRAFRHVAGNRIAL</sequence>
<dbReference type="GO" id="GO:0016887">
    <property type="term" value="F:ATP hydrolysis activity"/>
    <property type="evidence" value="ECO:0007669"/>
    <property type="project" value="InterPro"/>
</dbReference>
<accession>A0A7V8GP41</accession>